<comment type="caution">
    <text evidence="5">Lacks conserved residue(s) required for the propagation of feature annotation.</text>
</comment>
<dbReference type="InterPro" id="IPR035914">
    <property type="entry name" value="Sperma_CUB_dom_sf"/>
</dbReference>
<keyword evidence="3" id="KW-0677">Repeat</keyword>
<protein>
    <submittedName>
        <fullName evidence="11">Uncharacterized protein</fullName>
    </submittedName>
</protein>
<dbReference type="PANTHER" id="PTHR24251">
    <property type="entry name" value="OVOCHYMASE-RELATED"/>
    <property type="match status" value="1"/>
</dbReference>
<dbReference type="InterPro" id="IPR016187">
    <property type="entry name" value="CTDL_fold"/>
</dbReference>
<dbReference type="InterPro" id="IPR000859">
    <property type="entry name" value="CUB_dom"/>
</dbReference>
<dbReference type="Pfam" id="PF14670">
    <property type="entry name" value="FXa_inhibition"/>
    <property type="match status" value="1"/>
</dbReference>
<dbReference type="SUPFAM" id="SSF56436">
    <property type="entry name" value="C-type lectin-like"/>
    <property type="match status" value="1"/>
</dbReference>
<dbReference type="InterPro" id="IPR000152">
    <property type="entry name" value="EGF-type_Asp/Asn_hydroxyl_site"/>
</dbReference>
<keyword evidence="1 5" id="KW-0245">EGF-like domain</keyword>
<dbReference type="InterPro" id="IPR000742">
    <property type="entry name" value="EGF"/>
</dbReference>
<evidence type="ECO:0000256" key="2">
    <source>
        <dbReference type="ARBA" id="ARBA00022729"/>
    </source>
</evidence>
<dbReference type="Gene3D" id="2.10.25.10">
    <property type="entry name" value="Laminin"/>
    <property type="match status" value="1"/>
</dbReference>
<dbReference type="InterPro" id="IPR016186">
    <property type="entry name" value="C-type_lectin-like/link_sf"/>
</dbReference>
<evidence type="ECO:0000256" key="3">
    <source>
        <dbReference type="ARBA" id="ARBA00022737"/>
    </source>
</evidence>
<name>A0AAD9NM95_RIDPI</name>
<evidence type="ECO:0000313" key="11">
    <source>
        <dbReference type="EMBL" id="KAK2172359.1"/>
    </source>
</evidence>
<proteinExistence type="predicted"/>
<dbReference type="PROSITE" id="PS00010">
    <property type="entry name" value="ASX_HYDROXYL"/>
    <property type="match status" value="1"/>
</dbReference>
<dbReference type="InterPro" id="IPR001881">
    <property type="entry name" value="EGF-like_Ca-bd_dom"/>
</dbReference>
<dbReference type="PROSITE" id="PS50026">
    <property type="entry name" value="EGF_3"/>
    <property type="match status" value="1"/>
</dbReference>
<dbReference type="CDD" id="cd00037">
    <property type="entry name" value="CLECT"/>
    <property type="match status" value="1"/>
</dbReference>
<feature type="domain" description="CUB" evidence="7">
    <location>
        <begin position="340"/>
        <end position="448"/>
    </location>
</feature>
<dbReference type="Gene3D" id="2.10.70.10">
    <property type="entry name" value="Complement Module, domain 1"/>
    <property type="match status" value="4"/>
</dbReference>
<evidence type="ECO:0000256" key="4">
    <source>
        <dbReference type="ARBA" id="ARBA00023157"/>
    </source>
</evidence>
<sequence>MRYGSQLAKVEEQNTNIYIGDQVNDADSTVKHYWIGFTREGDTDNVGHWSDDTKTDIVIGHWMTDQPDAKYGLCVKVNKGADQSYLWSMHWCGDKLPFVCQQQACLKARTCLHYKKSPADKEFSLRNYGSMTNCMWILEGPVGNKLQLTFTKVDTEENIDTVDIYTGGSTLATSDYVTSLSGYIIGDKLPTYVSNNNFMIVVFTSDKTVQKGGFIATFTTEIETIPGAGGSPKASTELSYLTSPFYPLKYFSNNKLAWIISAPKFSIITIERLDVDLGGGDSVTIYDGDKPTVSQLAKYTGDGSDGPRHVMTTGAAAYVYMDTKSLEAGRGFQFSYIIGCDVTFEDTHGVIQSPGYGVSNTKYPNIVNCKWTINSKKALRLTFKDPFRLHPEDSLKIYEGSDKTGKSKHTENTKPSDDITAASGKLFIEFKTNTNGNDVGFSAEFSIESASAQPVTMTCERGGMWNVTTFPKCELGTCPALGSIVHGNVNATNSNKYGSVVKYICDEGYQIDVGVPRTFCESNHIWRHADVLNSTTCTKRKCFIPENIPHATTHKSGVVLFGDSITVKCDNGYGVNGSTVDTQTITCNADETFDDPCECEDIDECLVEKGGCSHTCVNSPGGYSCSCPSGYTLYLDQNFNGFGDRTNKLDINHTCVRVTCAAPPASVTHGSVLVKDRTFFYYGDVVEILCELGYVIADGLSTNKSSKNITCLSDKKWDSAFFNCTAATCDKLTEQQLSKVKNHPTVIYPAGDGPVTYGTEVKLNCSVAGGEESVRTRTCLYDEAAKKYQLIGDSLECGEIDCGSPGVLVGVKSGNLPTKTTYGASFVFECEREFTLKGNNSDAGKKVTCLENGRWDLGGLRCIDNAKPQFTDCQNDIYVSSYETVSGTYFNVTDNSGALKSLDVNYNLRRPVKNDMTLTWNAADHAGNKATPCVIKVHVKDERLPVIDCPHSEVKYVDDENIPSVEIVTVINATAAGSKRIVSDIVSPSTYSLSKDNLNTMITLQREATDNQGFKAACSFQYLIKPQKCRPWALRQPKNGMSANNRCKPQKPSGFSCTLTCKTAYTFYSNSSTLVYNCIEGEEFSNDILGTYVPDCIKHKDASYKQEFVLTYGGNTVHDTSEFKYKKEIEDQLSDVEDSLKRQCTGNMGAKAPTILLTKHVGFKINADKVNVTFNVSYKKDVTSDDVVTCAGIVKNIFMKIEKDVLLGLKKVKDIKPNDLPMITASYNSTTLDGFACPDGELLQNKVCVPCPSGYYRKNSGCELCPKGTYNDKPSQESCTNCPSGTYTYTEGSVSGDQCYLECEQGLMSQTRLPPCTACPPHTYWQDAATCADCPDDKKFTRGPQGGANISACEAKCPLGHFSYDGHTPCRRCPKGFYQDQPGQTGCKSCTDRDKTTDAEGSDSNSKCSVAVRMSSMCNVVSPLL</sequence>
<dbReference type="SUPFAM" id="SSF57184">
    <property type="entry name" value="Growth factor receptor domain"/>
    <property type="match status" value="1"/>
</dbReference>
<keyword evidence="4" id="KW-1015">Disulfide bond</keyword>
<dbReference type="SUPFAM" id="SSF49854">
    <property type="entry name" value="Spermadhesin, CUB domain"/>
    <property type="match status" value="3"/>
</dbReference>
<keyword evidence="12" id="KW-1185">Reference proteome</keyword>
<dbReference type="EMBL" id="JAODUO010000969">
    <property type="protein sequence ID" value="KAK2172359.1"/>
    <property type="molecule type" value="Genomic_DNA"/>
</dbReference>
<dbReference type="Proteomes" id="UP001209878">
    <property type="component" value="Unassembled WGS sequence"/>
</dbReference>
<evidence type="ECO:0000313" key="12">
    <source>
        <dbReference type="Proteomes" id="UP001209878"/>
    </source>
</evidence>
<feature type="domain" description="CUB" evidence="7">
    <location>
        <begin position="228"/>
        <end position="339"/>
    </location>
</feature>
<dbReference type="CDD" id="cd00054">
    <property type="entry name" value="EGF_CA"/>
    <property type="match status" value="1"/>
</dbReference>
<feature type="domain" description="EGF-like" evidence="8">
    <location>
        <begin position="601"/>
        <end position="637"/>
    </location>
</feature>
<evidence type="ECO:0000259" key="8">
    <source>
        <dbReference type="PROSITE" id="PS50026"/>
    </source>
</evidence>
<evidence type="ECO:0000256" key="6">
    <source>
        <dbReference type="PROSITE-ProRule" id="PRU00302"/>
    </source>
</evidence>
<feature type="domain" description="Sushi" evidence="10">
    <location>
        <begin position="658"/>
        <end position="726"/>
    </location>
</feature>
<dbReference type="InterPro" id="IPR035976">
    <property type="entry name" value="Sushi/SCR/CCP_sf"/>
</dbReference>
<dbReference type="PROSITE" id="PS01187">
    <property type="entry name" value="EGF_CA"/>
    <property type="match status" value="1"/>
</dbReference>
<dbReference type="Gene3D" id="2.60.120.290">
    <property type="entry name" value="Spermadhesin, CUB domain"/>
    <property type="match status" value="3"/>
</dbReference>
<dbReference type="InterPro" id="IPR000436">
    <property type="entry name" value="Sushi_SCR_CCP_dom"/>
</dbReference>
<gene>
    <name evidence="11" type="ORF">NP493_971g00045</name>
</gene>
<dbReference type="SMART" id="SM00042">
    <property type="entry name" value="CUB"/>
    <property type="match status" value="3"/>
</dbReference>
<dbReference type="SMART" id="SM01411">
    <property type="entry name" value="Ephrin_rec_like"/>
    <property type="match status" value="3"/>
</dbReference>
<dbReference type="CDD" id="cd00041">
    <property type="entry name" value="CUB"/>
    <property type="match status" value="3"/>
</dbReference>
<dbReference type="PROSITE" id="PS01180">
    <property type="entry name" value="CUB"/>
    <property type="match status" value="3"/>
</dbReference>
<dbReference type="Pfam" id="PF00084">
    <property type="entry name" value="Sushi"/>
    <property type="match status" value="4"/>
</dbReference>
<evidence type="ECO:0000256" key="1">
    <source>
        <dbReference type="ARBA" id="ARBA00022536"/>
    </source>
</evidence>
<dbReference type="InterPro" id="IPR018097">
    <property type="entry name" value="EGF_Ca-bd_CS"/>
</dbReference>
<dbReference type="InterPro" id="IPR009030">
    <property type="entry name" value="Growth_fac_rcpt_cys_sf"/>
</dbReference>
<accession>A0AAD9NM95</accession>
<feature type="domain" description="Sushi" evidence="10">
    <location>
        <begin position="800"/>
        <end position="864"/>
    </location>
</feature>
<dbReference type="SMART" id="SM00179">
    <property type="entry name" value="EGF_CA"/>
    <property type="match status" value="1"/>
</dbReference>
<dbReference type="GO" id="GO:0005509">
    <property type="term" value="F:calcium ion binding"/>
    <property type="evidence" value="ECO:0007669"/>
    <property type="project" value="InterPro"/>
</dbReference>
<feature type="domain" description="CUB" evidence="7">
    <location>
        <begin position="92"/>
        <end position="221"/>
    </location>
</feature>
<dbReference type="InterPro" id="IPR001304">
    <property type="entry name" value="C-type_lectin-like"/>
</dbReference>
<dbReference type="InterPro" id="IPR011641">
    <property type="entry name" value="Tyr-kin_ephrin_A/B_rcpt-like"/>
</dbReference>
<dbReference type="Pfam" id="PF07699">
    <property type="entry name" value="Ephrin_rec_like"/>
    <property type="match status" value="2"/>
</dbReference>
<evidence type="ECO:0000259" key="9">
    <source>
        <dbReference type="PROSITE" id="PS50041"/>
    </source>
</evidence>
<evidence type="ECO:0000259" key="7">
    <source>
        <dbReference type="PROSITE" id="PS01180"/>
    </source>
</evidence>
<comment type="caution">
    <text evidence="11">The sequence shown here is derived from an EMBL/GenBank/DDBJ whole genome shotgun (WGS) entry which is preliminary data.</text>
</comment>
<evidence type="ECO:0000256" key="5">
    <source>
        <dbReference type="PROSITE-ProRule" id="PRU00076"/>
    </source>
</evidence>
<reference evidence="11" key="1">
    <citation type="journal article" date="2023" name="Mol. Biol. Evol.">
        <title>Third-Generation Sequencing Reveals the Adaptive Role of the Epigenome in Three Deep-Sea Polychaetes.</title>
        <authorList>
            <person name="Perez M."/>
            <person name="Aroh O."/>
            <person name="Sun Y."/>
            <person name="Lan Y."/>
            <person name="Juniper S.K."/>
            <person name="Young C.R."/>
            <person name="Angers B."/>
            <person name="Qian P.Y."/>
        </authorList>
    </citation>
    <scope>NUCLEOTIDE SEQUENCE</scope>
    <source>
        <strain evidence="11">R07B-5</strain>
    </source>
</reference>
<dbReference type="Gene3D" id="2.10.50.10">
    <property type="entry name" value="Tumor Necrosis Factor Receptor, subunit A, domain 2"/>
    <property type="match status" value="2"/>
</dbReference>
<feature type="domain" description="C-type lectin" evidence="9">
    <location>
        <begin position="1"/>
        <end position="101"/>
    </location>
</feature>
<feature type="domain" description="Sushi" evidence="10">
    <location>
        <begin position="476"/>
        <end position="539"/>
    </location>
</feature>
<dbReference type="Gene3D" id="3.10.100.10">
    <property type="entry name" value="Mannose-Binding Protein A, subunit A"/>
    <property type="match status" value="1"/>
</dbReference>
<dbReference type="SUPFAM" id="SSF57535">
    <property type="entry name" value="Complement control module/SCR domain"/>
    <property type="match status" value="4"/>
</dbReference>
<evidence type="ECO:0000259" key="10">
    <source>
        <dbReference type="PROSITE" id="PS50923"/>
    </source>
</evidence>
<dbReference type="PANTHER" id="PTHR24251:SF37">
    <property type="entry name" value="CUB DOMAIN-CONTAINING PROTEIN"/>
    <property type="match status" value="1"/>
</dbReference>
<keyword evidence="2" id="KW-0732">Signal</keyword>
<dbReference type="SMART" id="SM00181">
    <property type="entry name" value="EGF"/>
    <property type="match status" value="1"/>
</dbReference>
<dbReference type="CDD" id="cd00033">
    <property type="entry name" value="CCP"/>
    <property type="match status" value="4"/>
</dbReference>
<dbReference type="Pfam" id="PF00431">
    <property type="entry name" value="CUB"/>
    <property type="match status" value="3"/>
</dbReference>
<keyword evidence="6" id="KW-0768">Sushi</keyword>
<dbReference type="SUPFAM" id="SSF57196">
    <property type="entry name" value="EGF/Laminin"/>
    <property type="match status" value="1"/>
</dbReference>
<dbReference type="PROSITE" id="PS50923">
    <property type="entry name" value="SUSHI"/>
    <property type="match status" value="3"/>
</dbReference>
<dbReference type="SMART" id="SM00032">
    <property type="entry name" value="CCP"/>
    <property type="match status" value="4"/>
</dbReference>
<dbReference type="PROSITE" id="PS50041">
    <property type="entry name" value="C_TYPE_LECTIN_2"/>
    <property type="match status" value="1"/>
</dbReference>
<organism evidence="11 12">
    <name type="scientific">Ridgeia piscesae</name>
    <name type="common">Tubeworm</name>
    <dbReference type="NCBI Taxonomy" id="27915"/>
    <lineage>
        <taxon>Eukaryota</taxon>
        <taxon>Metazoa</taxon>
        <taxon>Spiralia</taxon>
        <taxon>Lophotrochozoa</taxon>
        <taxon>Annelida</taxon>
        <taxon>Polychaeta</taxon>
        <taxon>Sedentaria</taxon>
        <taxon>Canalipalpata</taxon>
        <taxon>Sabellida</taxon>
        <taxon>Siboglinidae</taxon>
        <taxon>Ridgeia</taxon>
    </lineage>
</organism>